<comment type="caution">
    <text evidence="6">The sequence shown here is derived from an EMBL/GenBank/DDBJ whole genome shotgun (WGS) entry which is preliminary data.</text>
</comment>
<dbReference type="PANTHER" id="PTHR30055">
    <property type="entry name" value="HTH-TYPE TRANSCRIPTIONAL REGULATOR RUTR"/>
    <property type="match status" value="1"/>
</dbReference>
<dbReference type="PRINTS" id="PR00455">
    <property type="entry name" value="HTHTETR"/>
</dbReference>
<name>A0A329YDZ2_RHITR</name>
<dbReference type="PROSITE" id="PS50977">
    <property type="entry name" value="HTH_TETR_2"/>
    <property type="match status" value="1"/>
</dbReference>
<evidence type="ECO:0000256" key="3">
    <source>
        <dbReference type="ARBA" id="ARBA00023163"/>
    </source>
</evidence>
<keyword evidence="3" id="KW-0804">Transcription</keyword>
<dbReference type="SUPFAM" id="SSF48498">
    <property type="entry name" value="Tetracyclin repressor-like, C-terminal domain"/>
    <property type="match status" value="1"/>
</dbReference>
<dbReference type="OrthoDB" id="9816431at2"/>
<sequence>MSKSAIKRRTRKRLVTRQTISDVATRLFFERGFDHVTIDEIAAAADVGRMTVFNHFPRKEDMFFDREQEMRDIAFAAIQTRDAGTSPIQALGALAHRLIEQPHPSYPLFGGTYLFVETALASESLKARARQMRDDFVRALADVLADAANRSRGDPDAHLAAGMIASVWSVAFIQAHELFGRTRDTNDANRIFLDLIDRGTVGVATALAGTAYA</sequence>
<dbReference type="SUPFAM" id="SSF46689">
    <property type="entry name" value="Homeodomain-like"/>
    <property type="match status" value="1"/>
</dbReference>
<dbReference type="EMBL" id="QMKK01000042">
    <property type="protein sequence ID" value="RAX40284.1"/>
    <property type="molecule type" value="Genomic_DNA"/>
</dbReference>
<keyword evidence="2 4" id="KW-0238">DNA-binding</keyword>
<organism evidence="6 7">
    <name type="scientific">Rhizobium tropici</name>
    <dbReference type="NCBI Taxonomy" id="398"/>
    <lineage>
        <taxon>Bacteria</taxon>
        <taxon>Pseudomonadati</taxon>
        <taxon>Pseudomonadota</taxon>
        <taxon>Alphaproteobacteria</taxon>
        <taxon>Hyphomicrobiales</taxon>
        <taxon>Rhizobiaceae</taxon>
        <taxon>Rhizobium/Agrobacterium group</taxon>
        <taxon>Rhizobium</taxon>
    </lineage>
</organism>
<evidence type="ECO:0000313" key="7">
    <source>
        <dbReference type="Proteomes" id="UP000251205"/>
    </source>
</evidence>
<dbReference type="GO" id="GO:0000976">
    <property type="term" value="F:transcription cis-regulatory region binding"/>
    <property type="evidence" value="ECO:0007669"/>
    <property type="project" value="TreeGrafter"/>
</dbReference>
<dbReference type="Gene3D" id="1.10.357.10">
    <property type="entry name" value="Tetracycline Repressor, domain 2"/>
    <property type="match status" value="1"/>
</dbReference>
<feature type="DNA-binding region" description="H-T-H motif" evidence="4">
    <location>
        <begin position="37"/>
        <end position="56"/>
    </location>
</feature>
<dbReference type="InterPro" id="IPR050109">
    <property type="entry name" value="HTH-type_TetR-like_transc_reg"/>
</dbReference>
<dbReference type="InterPro" id="IPR036271">
    <property type="entry name" value="Tet_transcr_reg_TetR-rel_C_sf"/>
</dbReference>
<evidence type="ECO:0000259" key="5">
    <source>
        <dbReference type="PROSITE" id="PS50977"/>
    </source>
</evidence>
<feature type="domain" description="HTH tetR-type" evidence="5">
    <location>
        <begin position="14"/>
        <end position="74"/>
    </location>
</feature>
<keyword evidence="1" id="KW-0805">Transcription regulation</keyword>
<evidence type="ECO:0000313" key="6">
    <source>
        <dbReference type="EMBL" id="RAX40284.1"/>
    </source>
</evidence>
<evidence type="ECO:0000256" key="4">
    <source>
        <dbReference type="PROSITE-ProRule" id="PRU00335"/>
    </source>
</evidence>
<dbReference type="InterPro" id="IPR009057">
    <property type="entry name" value="Homeodomain-like_sf"/>
</dbReference>
<gene>
    <name evidence="6" type="ORF">DQ393_16800</name>
</gene>
<dbReference type="Proteomes" id="UP000251205">
    <property type="component" value="Unassembled WGS sequence"/>
</dbReference>
<protein>
    <submittedName>
        <fullName evidence="6">TetR family transcriptional regulator</fullName>
    </submittedName>
</protein>
<evidence type="ECO:0000256" key="2">
    <source>
        <dbReference type="ARBA" id="ARBA00023125"/>
    </source>
</evidence>
<accession>A0A329YDZ2</accession>
<reference evidence="6 7" key="1">
    <citation type="submission" date="2018-06" db="EMBL/GenBank/DDBJ databases">
        <title>Whole Genome Sequence of an efficient microsymbiont, Rhizobium tropici.</title>
        <authorList>
            <person name="Srinivasan R."/>
            <person name="Singh H.V."/>
            <person name="Srivastava R."/>
            <person name="Kumari B."/>
            <person name="Radhakrishna A."/>
        </authorList>
    </citation>
    <scope>NUCLEOTIDE SEQUENCE [LARGE SCALE GENOMIC DNA]</scope>
    <source>
        <strain evidence="6 7">IGFRI Rhizo-19</strain>
    </source>
</reference>
<dbReference type="InterPro" id="IPR001647">
    <property type="entry name" value="HTH_TetR"/>
</dbReference>
<dbReference type="Pfam" id="PF00440">
    <property type="entry name" value="TetR_N"/>
    <property type="match status" value="1"/>
</dbReference>
<dbReference type="GO" id="GO:0003700">
    <property type="term" value="F:DNA-binding transcription factor activity"/>
    <property type="evidence" value="ECO:0007669"/>
    <property type="project" value="TreeGrafter"/>
</dbReference>
<dbReference type="PANTHER" id="PTHR30055:SF234">
    <property type="entry name" value="HTH-TYPE TRANSCRIPTIONAL REGULATOR BETI"/>
    <property type="match status" value="1"/>
</dbReference>
<proteinExistence type="predicted"/>
<dbReference type="AlphaFoldDB" id="A0A329YDZ2"/>
<evidence type="ECO:0000256" key="1">
    <source>
        <dbReference type="ARBA" id="ARBA00023015"/>
    </source>
</evidence>